<dbReference type="Gene3D" id="2.60.40.2540">
    <property type="match status" value="1"/>
</dbReference>
<dbReference type="InterPro" id="IPR041544">
    <property type="entry name" value="MotY_N"/>
</dbReference>
<comment type="caution">
    <text evidence="3">The sequence shown here is derived from an EMBL/GenBank/DDBJ whole genome shotgun (WGS) entry which is preliminary data.</text>
</comment>
<dbReference type="EMBL" id="BMPO01000001">
    <property type="protein sequence ID" value="GGJ79929.1"/>
    <property type="molecule type" value="Genomic_DNA"/>
</dbReference>
<dbReference type="CDD" id="cd07185">
    <property type="entry name" value="OmpA_C-like"/>
    <property type="match status" value="1"/>
</dbReference>
<accession>A0A917PI56</accession>
<name>A0A917PI56_9PSED</name>
<dbReference type="InterPro" id="IPR050330">
    <property type="entry name" value="Bact_OuterMem_StrucFunc"/>
</dbReference>
<evidence type="ECO:0000313" key="3">
    <source>
        <dbReference type="EMBL" id="GGJ79929.1"/>
    </source>
</evidence>
<protein>
    <recommendedName>
        <fullName evidence="2">OmpA-like domain-containing protein</fullName>
    </recommendedName>
</protein>
<feature type="domain" description="OmpA-like" evidence="2">
    <location>
        <begin position="204"/>
        <end position="321"/>
    </location>
</feature>
<reference evidence="3" key="2">
    <citation type="submission" date="2020-09" db="EMBL/GenBank/DDBJ databases">
        <authorList>
            <person name="Sun Q."/>
            <person name="Ohkuma M."/>
        </authorList>
    </citation>
    <scope>NUCLEOTIDE SEQUENCE</scope>
    <source>
        <strain evidence="3">JCM 30078</strain>
    </source>
</reference>
<dbReference type="GO" id="GO:0016020">
    <property type="term" value="C:membrane"/>
    <property type="evidence" value="ECO:0007669"/>
    <property type="project" value="UniProtKB-UniRule"/>
</dbReference>
<dbReference type="PROSITE" id="PS51123">
    <property type="entry name" value="OMPA_2"/>
    <property type="match status" value="1"/>
</dbReference>
<evidence type="ECO:0000313" key="4">
    <source>
        <dbReference type="Proteomes" id="UP000635983"/>
    </source>
</evidence>
<sequence length="343" mass="36663">MLPEKGVPDTAHRAQVLAAGTDICGIHSPTSLLGSTVRSLFFLTSLLFISAPVMALSFQTRLENAQWMVAGDQFECRLTQPVAGFGSGEFVRRAGEAAVFRLNADEPWMSAGSATLLAAAAPWQPGRGDINLGSVSVQVSAGVPFNSSQEQAGRLLTGLLEGRSPLVRHRTRAGGESLEVRILPTRFKPAYDEYLACTAKLLPVNFDQIRRSQVGFPGEGAELDDLSKAKLDIVLAFLKADPTVNHIELNGHSDNSGNRLTNRELSRQRALAVQAYLVAHGVAGERIDVRFHGERYPLVNNSSAANRAKNRRVAISLSRVPEAAVKPTAAPETAPATAAPAPA</sequence>
<dbReference type="InterPro" id="IPR036737">
    <property type="entry name" value="OmpA-like_sf"/>
</dbReference>
<dbReference type="AlphaFoldDB" id="A0A917PI56"/>
<dbReference type="Proteomes" id="UP000635983">
    <property type="component" value="Unassembled WGS sequence"/>
</dbReference>
<evidence type="ECO:0000256" key="1">
    <source>
        <dbReference type="PROSITE-ProRule" id="PRU00473"/>
    </source>
</evidence>
<dbReference type="InterPro" id="IPR006665">
    <property type="entry name" value="OmpA-like"/>
</dbReference>
<dbReference type="Pfam" id="PF18393">
    <property type="entry name" value="MotY_N"/>
    <property type="match status" value="1"/>
</dbReference>
<keyword evidence="4" id="KW-1185">Reference proteome</keyword>
<evidence type="ECO:0000259" key="2">
    <source>
        <dbReference type="PROSITE" id="PS51123"/>
    </source>
</evidence>
<dbReference type="Gene3D" id="3.30.1330.60">
    <property type="entry name" value="OmpA-like domain"/>
    <property type="match status" value="1"/>
</dbReference>
<proteinExistence type="predicted"/>
<dbReference type="PRINTS" id="PR01023">
    <property type="entry name" value="NAFLGMOTY"/>
</dbReference>
<keyword evidence="1" id="KW-0472">Membrane</keyword>
<gene>
    <name evidence="3" type="ORF">GCM10009304_02040</name>
</gene>
<organism evidence="3 4">
    <name type="scientific">Pseudomonas matsuisoli</name>
    <dbReference type="NCBI Taxonomy" id="1515666"/>
    <lineage>
        <taxon>Bacteria</taxon>
        <taxon>Pseudomonadati</taxon>
        <taxon>Pseudomonadota</taxon>
        <taxon>Gammaproteobacteria</taxon>
        <taxon>Pseudomonadales</taxon>
        <taxon>Pseudomonadaceae</taxon>
        <taxon>Pseudomonas</taxon>
    </lineage>
</organism>
<dbReference type="SUPFAM" id="SSF103088">
    <property type="entry name" value="OmpA-like"/>
    <property type="match status" value="1"/>
</dbReference>
<dbReference type="PANTHER" id="PTHR30329:SF17">
    <property type="entry name" value="LIPOPROTEIN YFIB-RELATED"/>
    <property type="match status" value="1"/>
</dbReference>
<reference evidence="3" key="1">
    <citation type="journal article" date="2014" name="Int. J. Syst. Evol. Microbiol.">
        <title>Complete genome sequence of Corynebacterium casei LMG S-19264T (=DSM 44701T), isolated from a smear-ripened cheese.</title>
        <authorList>
            <consortium name="US DOE Joint Genome Institute (JGI-PGF)"/>
            <person name="Walter F."/>
            <person name="Albersmeier A."/>
            <person name="Kalinowski J."/>
            <person name="Ruckert C."/>
        </authorList>
    </citation>
    <scope>NUCLEOTIDE SEQUENCE</scope>
    <source>
        <strain evidence="3">JCM 30078</strain>
    </source>
</reference>
<dbReference type="Pfam" id="PF00691">
    <property type="entry name" value="OmpA"/>
    <property type="match status" value="1"/>
</dbReference>
<dbReference type="PANTHER" id="PTHR30329">
    <property type="entry name" value="STATOR ELEMENT OF FLAGELLAR MOTOR COMPLEX"/>
    <property type="match status" value="1"/>
</dbReference>